<evidence type="ECO:0000313" key="2">
    <source>
        <dbReference type="EMBL" id="PBK84932.1"/>
    </source>
</evidence>
<sequence>MTTNELLGRGKAARDHDATASPGVPSGEVQCWIVHKSPPSRPIEGDANSPGIETSQPSTESRRGFHFQGIISNVQNASLAPALFYHGIGSKFWDILINVQAVHYGLLIYMRQ</sequence>
<dbReference type="EMBL" id="KZ293695">
    <property type="protein sequence ID" value="PBK84932.1"/>
    <property type="molecule type" value="Genomic_DNA"/>
</dbReference>
<feature type="region of interest" description="Disordered" evidence="1">
    <location>
        <begin position="1"/>
        <end position="63"/>
    </location>
</feature>
<evidence type="ECO:0000256" key="1">
    <source>
        <dbReference type="SAM" id="MobiDB-lite"/>
    </source>
</evidence>
<organism evidence="2 3">
    <name type="scientific">Armillaria gallica</name>
    <name type="common">Bulbous honey fungus</name>
    <name type="synonym">Armillaria bulbosa</name>
    <dbReference type="NCBI Taxonomy" id="47427"/>
    <lineage>
        <taxon>Eukaryota</taxon>
        <taxon>Fungi</taxon>
        <taxon>Dikarya</taxon>
        <taxon>Basidiomycota</taxon>
        <taxon>Agaricomycotina</taxon>
        <taxon>Agaricomycetes</taxon>
        <taxon>Agaricomycetidae</taxon>
        <taxon>Agaricales</taxon>
        <taxon>Marasmiineae</taxon>
        <taxon>Physalacriaceae</taxon>
        <taxon>Armillaria</taxon>
    </lineage>
</organism>
<keyword evidence="3" id="KW-1185">Reference proteome</keyword>
<accession>A0A2H3D0G9</accession>
<dbReference type="AlphaFoldDB" id="A0A2H3D0G9"/>
<gene>
    <name evidence="2" type="ORF">ARMGADRAFT_1169848</name>
</gene>
<dbReference type="Proteomes" id="UP000217790">
    <property type="component" value="Unassembled WGS sequence"/>
</dbReference>
<dbReference type="OrthoDB" id="10524740at2759"/>
<evidence type="ECO:0000313" key="3">
    <source>
        <dbReference type="Proteomes" id="UP000217790"/>
    </source>
</evidence>
<protein>
    <submittedName>
        <fullName evidence="2">Uncharacterized protein</fullName>
    </submittedName>
</protein>
<name>A0A2H3D0G9_ARMGA</name>
<reference evidence="3" key="1">
    <citation type="journal article" date="2017" name="Nat. Ecol. Evol.">
        <title>Genome expansion and lineage-specific genetic innovations in the forest pathogenic fungi Armillaria.</title>
        <authorList>
            <person name="Sipos G."/>
            <person name="Prasanna A.N."/>
            <person name="Walter M.C."/>
            <person name="O'Connor E."/>
            <person name="Balint B."/>
            <person name="Krizsan K."/>
            <person name="Kiss B."/>
            <person name="Hess J."/>
            <person name="Varga T."/>
            <person name="Slot J."/>
            <person name="Riley R."/>
            <person name="Boka B."/>
            <person name="Rigling D."/>
            <person name="Barry K."/>
            <person name="Lee J."/>
            <person name="Mihaltcheva S."/>
            <person name="LaButti K."/>
            <person name="Lipzen A."/>
            <person name="Waldron R."/>
            <person name="Moloney N.M."/>
            <person name="Sperisen C."/>
            <person name="Kredics L."/>
            <person name="Vagvoelgyi C."/>
            <person name="Patrignani A."/>
            <person name="Fitzpatrick D."/>
            <person name="Nagy I."/>
            <person name="Doyle S."/>
            <person name="Anderson J.B."/>
            <person name="Grigoriev I.V."/>
            <person name="Gueldener U."/>
            <person name="Muensterkoetter M."/>
            <person name="Nagy L.G."/>
        </authorList>
    </citation>
    <scope>NUCLEOTIDE SEQUENCE [LARGE SCALE GENOMIC DNA]</scope>
    <source>
        <strain evidence="3">Ar21-2</strain>
    </source>
</reference>
<dbReference type="InParanoid" id="A0A2H3D0G9"/>
<proteinExistence type="predicted"/>